<proteinExistence type="inferred from homology"/>
<feature type="non-terminal residue" evidence="13">
    <location>
        <position position="75"/>
    </location>
</feature>
<dbReference type="PANTHER" id="PTHR14196">
    <property type="entry name" value="ODD-SKIPPED - RELATED"/>
    <property type="match status" value="1"/>
</dbReference>
<dbReference type="PROSITE" id="PS50157">
    <property type="entry name" value="ZINC_FINGER_C2H2_2"/>
    <property type="match status" value="2"/>
</dbReference>
<keyword evidence="9" id="KW-0804">Transcription</keyword>
<name>A0A7K8UUS4_9STRI</name>
<organism evidence="13 14">
    <name type="scientific">Ciccaba nigrolineata</name>
    <dbReference type="NCBI Taxonomy" id="1118524"/>
    <lineage>
        <taxon>Eukaryota</taxon>
        <taxon>Metazoa</taxon>
        <taxon>Chordata</taxon>
        <taxon>Craniata</taxon>
        <taxon>Vertebrata</taxon>
        <taxon>Euteleostomi</taxon>
        <taxon>Archelosauria</taxon>
        <taxon>Archosauria</taxon>
        <taxon>Dinosauria</taxon>
        <taxon>Saurischia</taxon>
        <taxon>Theropoda</taxon>
        <taxon>Coelurosauria</taxon>
        <taxon>Aves</taxon>
        <taxon>Neognathae</taxon>
        <taxon>Neoaves</taxon>
        <taxon>Telluraves</taxon>
        <taxon>Strigiformes</taxon>
        <taxon>Strigidae</taxon>
        <taxon>Ciccaba</taxon>
    </lineage>
</organism>
<evidence type="ECO:0000256" key="7">
    <source>
        <dbReference type="ARBA" id="ARBA00023015"/>
    </source>
</evidence>
<dbReference type="Proteomes" id="UP000542434">
    <property type="component" value="Unassembled WGS sequence"/>
</dbReference>
<reference evidence="13 14" key="1">
    <citation type="submission" date="2019-09" db="EMBL/GenBank/DDBJ databases">
        <title>Bird 10,000 Genomes (B10K) Project - Family phase.</title>
        <authorList>
            <person name="Zhang G."/>
        </authorList>
    </citation>
    <scope>NUCLEOTIDE SEQUENCE [LARGE SCALE GENOMIC DNA]</scope>
    <source>
        <strain evidence="13">B10K-DU-001-07</strain>
        <tissue evidence="13">Muscle</tissue>
    </source>
</reference>
<evidence type="ECO:0000259" key="12">
    <source>
        <dbReference type="PROSITE" id="PS50157"/>
    </source>
</evidence>
<keyword evidence="10" id="KW-0539">Nucleus</keyword>
<evidence type="ECO:0000256" key="1">
    <source>
        <dbReference type="ARBA" id="ARBA00004123"/>
    </source>
</evidence>
<accession>A0A7K8UUS4</accession>
<evidence type="ECO:0000313" key="13">
    <source>
        <dbReference type="EMBL" id="NXF57546.1"/>
    </source>
</evidence>
<dbReference type="GO" id="GO:0000981">
    <property type="term" value="F:DNA-binding transcription factor activity, RNA polymerase II-specific"/>
    <property type="evidence" value="ECO:0007669"/>
    <property type="project" value="TreeGrafter"/>
</dbReference>
<dbReference type="InterPro" id="IPR013087">
    <property type="entry name" value="Znf_C2H2_type"/>
</dbReference>
<evidence type="ECO:0000256" key="10">
    <source>
        <dbReference type="ARBA" id="ARBA00023242"/>
    </source>
</evidence>
<feature type="domain" description="C2H2-type" evidence="12">
    <location>
        <begin position="7"/>
        <end position="34"/>
    </location>
</feature>
<sequence length="75" mass="8989">HRKEKPFPCTTCGKRFAWRLNLVKHQRTHTGERPYTCSEYEHCGKVFTWESSLSRHRWTHMGETPFKCQDCGKSF</sequence>
<keyword evidence="7" id="KW-0805">Transcription regulation</keyword>
<dbReference type="FunFam" id="3.30.160.60:FF:000464">
    <property type="entry name" value="Zinc finger and SCAN domain containing 25"/>
    <property type="match status" value="1"/>
</dbReference>
<evidence type="ECO:0000256" key="8">
    <source>
        <dbReference type="ARBA" id="ARBA00023125"/>
    </source>
</evidence>
<keyword evidence="6" id="KW-0862">Zinc</keyword>
<evidence type="ECO:0000256" key="3">
    <source>
        <dbReference type="ARBA" id="ARBA00022723"/>
    </source>
</evidence>
<dbReference type="GO" id="GO:0000977">
    <property type="term" value="F:RNA polymerase II transcription regulatory region sequence-specific DNA binding"/>
    <property type="evidence" value="ECO:0007669"/>
    <property type="project" value="TreeGrafter"/>
</dbReference>
<dbReference type="FunFam" id="3.30.160.60:FF:000508">
    <property type="entry name" value="Myeloid zinc finger 1"/>
    <property type="match status" value="1"/>
</dbReference>
<evidence type="ECO:0000256" key="6">
    <source>
        <dbReference type="ARBA" id="ARBA00022833"/>
    </source>
</evidence>
<protein>
    <submittedName>
        <fullName evidence="13">OZF protein</fullName>
    </submittedName>
</protein>
<dbReference type="GO" id="GO:0005634">
    <property type="term" value="C:nucleus"/>
    <property type="evidence" value="ECO:0007669"/>
    <property type="project" value="UniProtKB-SubCell"/>
</dbReference>
<keyword evidence="8" id="KW-0238">DNA-binding</keyword>
<comment type="caution">
    <text evidence="13">The sequence shown here is derived from an EMBL/GenBank/DDBJ whole genome shotgun (WGS) entry which is preliminary data.</text>
</comment>
<dbReference type="SUPFAM" id="SSF57667">
    <property type="entry name" value="beta-beta-alpha zinc fingers"/>
    <property type="match status" value="2"/>
</dbReference>
<evidence type="ECO:0000256" key="5">
    <source>
        <dbReference type="ARBA" id="ARBA00022771"/>
    </source>
</evidence>
<dbReference type="AlphaFoldDB" id="A0A7K8UUS4"/>
<dbReference type="PROSITE" id="PS00028">
    <property type="entry name" value="ZINC_FINGER_C2H2_1"/>
    <property type="match status" value="1"/>
</dbReference>
<dbReference type="InterPro" id="IPR036236">
    <property type="entry name" value="Znf_C2H2_sf"/>
</dbReference>
<evidence type="ECO:0000256" key="11">
    <source>
        <dbReference type="PROSITE-ProRule" id="PRU00042"/>
    </source>
</evidence>
<keyword evidence="4" id="KW-0677">Repeat</keyword>
<evidence type="ECO:0000256" key="9">
    <source>
        <dbReference type="ARBA" id="ARBA00023163"/>
    </source>
</evidence>
<dbReference type="GO" id="GO:0042802">
    <property type="term" value="F:identical protein binding"/>
    <property type="evidence" value="ECO:0007669"/>
    <property type="project" value="UniProtKB-ARBA"/>
</dbReference>
<keyword evidence="14" id="KW-1185">Reference proteome</keyword>
<comment type="similarity">
    <text evidence="2">Belongs to the krueppel C2H2-type zinc-finger protein family.</text>
</comment>
<dbReference type="InterPro" id="IPR050717">
    <property type="entry name" value="C2H2-ZF_Transcription_Reg"/>
</dbReference>
<evidence type="ECO:0000256" key="2">
    <source>
        <dbReference type="ARBA" id="ARBA00006991"/>
    </source>
</evidence>
<evidence type="ECO:0000256" key="4">
    <source>
        <dbReference type="ARBA" id="ARBA00022737"/>
    </source>
</evidence>
<evidence type="ECO:0000313" key="14">
    <source>
        <dbReference type="Proteomes" id="UP000542434"/>
    </source>
</evidence>
<dbReference type="PANTHER" id="PTHR14196:SF12">
    <property type="entry name" value="ZINC FINGER PROTEIN 208-LIKE"/>
    <property type="match status" value="1"/>
</dbReference>
<dbReference type="Gene3D" id="3.30.160.60">
    <property type="entry name" value="Classic Zinc Finger"/>
    <property type="match status" value="3"/>
</dbReference>
<dbReference type="GO" id="GO:0008270">
    <property type="term" value="F:zinc ion binding"/>
    <property type="evidence" value="ECO:0007669"/>
    <property type="project" value="UniProtKB-KW"/>
</dbReference>
<comment type="subcellular location">
    <subcellularLocation>
        <location evidence="1">Nucleus</location>
    </subcellularLocation>
</comment>
<dbReference type="Pfam" id="PF00096">
    <property type="entry name" value="zf-C2H2"/>
    <property type="match status" value="2"/>
</dbReference>
<feature type="non-terminal residue" evidence="13">
    <location>
        <position position="1"/>
    </location>
</feature>
<keyword evidence="3" id="KW-0479">Metal-binding</keyword>
<feature type="domain" description="C2H2-type" evidence="12">
    <location>
        <begin position="35"/>
        <end position="65"/>
    </location>
</feature>
<keyword evidence="5 11" id="KW-0863">Zinc-finger</keyword>
<dbReference type="EMBL" id="VWZC01000833">
    <property type="protein sequence ID" value="NXF57546.1"/>
    <property type="molecule type" value="Genomic_DNA"/>
</dbReference>
<gene>
    <name evidence="13" type="primary">Znf146_0</name>
    <name evidence="13" type="ORF">CICNIG_R05875</name>
</gene>
<dbReference type="SMART" id="SM00355">
    <property type="entry name" value="ZnF_C2H2"/>
    <property type="match status" value="2"/>
</dbReference>